<dbReference type="Proteomes" id="UP001474421">
    <property type="component" value="Unassembled WGS sequence"/>
</dbReference>
<reference evidence="3 4" key="1">
    <citation type="journal article" date="2024" name="Proc. Natl. Acad. Sci. U.S.A.">
        <title>The genetic regulatory architecture and epigenomic basis for age-related changes in rattlesnake venom.</title>
        <authorList>
            <person name="Hogan M.P."/>
            <person name="Holding M.L."/>
            <person name="Nystrom G.S."/>
            <person name="Colston T.J."/>
            <person name="Bartlett D.A."/>
            <person name="Mason A.J."/>
            <person name="Ellsworth S.A."/>
            <person name="Rautsaw R.M."/>
            <person name="Lawrence K.C."/>
            <person name="Strickland J.L."/>
            <person name="He B."/>
            <person name="Fraser P."/>
            <person name="Margres M.J."/>
            <person name="Gilbert D.M."/>
            <person name="Gibbs H.L."/>
            <person name="Parkinson C.L."/>
            <person name="Rokyta D.R."/>
        </authorList>
    </citation>
    <scope>NUCLEOTIDE SEQUENCE [LARGE SCALE GENOMIC DNA]</scope>
    <source>
        <strain evidence="3">DRR0105</strain>
    </source>
</reference>
<dbReference type="PANTHER" id="PTHR16768:SF5">
    <property type="entry name" value="FI14214P"/>
    <property type="match status" value="1"/>
</dbReference>
<feature type="region of interest" description="Disordered" evidence="2">
    <location>
        <begin position="137"/>
        <end position="239"/>
    </location>
</feature>
<evidence type="ECO:0000256" key="2">
    <source>
        <dbReference type="SAM" id="MobiDB-lite"/>
    </source>
</evidence>
<dbReference type="AlphaFoldDB" id="A0AAW1BZL7"/>
<feature type="compositionally biased region" description="Polar residues" evidence="2">
    <location>
        <begin position="216"/>
        <end position="239"/>
    </location>
</feature>
<dbReference type="PANTHER" id="PTHR16768">
    <property type="entry name" value="DOWN REGULATED IN RENAL CARCINOMA 1/TU3A"/>
    <property type="match status" value="1"/>
</dbReference>
<keyword evidence="4" id="KW-1185">Reference proteome</keyword>
<accession>A0AAW1BZL7</accession>
<dbReference type="Pfam" id="PF06625">
    <property type="entry name" value="DUF1151"/>
    <property type="match status" value="1"/>
</dbReference>
<comment type="caution">
    <text evidence="3">The sequence shown here is derived from an EMBL/GenBank/DDBJ whole genome shotgun (WGS) entry which is preliminary data.</text>
</comment>
<protein>
    <submittedName>
        <fullName evidence="3">Uncharacterized protein</fullName>
    </submittedName>
</protein>
<dbReference type="InterPro" id="IPR009533">
    <property type="entry name" value="FAM107"/>
</dbReference>
<name>A0AAW1BZL7_CROAD</name>
<proteinExistence type="predicted"/>
<sequence>MAASGSPNLFVGEMGARELPSLHLPGSRVEQMGTVTWQQDTAGNWMRLEGSAARSETTSRGAEAQPVTALRVTNPSKTAGNQQHLHRELLFTHRKGLSLRSKPELLQVLEHRNRCRDGSESGLKPSPLEQELLRWQQRREQHQQQEATGDPGGSQPEFVKVREKLRRTQQQRDPSPQHASPSLISVPFPRLPHPNRKPSQVPVKHPPVALQAAASHPQSSLKASTLTSVPSKHSLANNT</sequence>
<evidence type="ECO:0000313" key="3">
    <source>
        <dbReference type="EMBL" id="KAK9407639.1"/>
    </source>
</evidence>
<feature type="compositionally biased region" description="Polar residues" evidence="2">
    <location>
        <begin position="171"/>
        <end position="183"/>
    </location>
</feature>
<keyword evidence="1" id="KW-0175">Coiled coil</keyword>
<dbReference type="EMBL" id="JAOTOJ010000002">
    <property type="protein sequence ID" value="KAK9407639.1"/>
    <property type="molecule type" value="Genomic_DNA"/>
</dbReference>
<gene>
    <name evidence="3" type="ORF">NXF25_006413</name>
</gene>
<evidence type="ECO:0000256" key="1">
    <source>
        <dbReference type="ARBA" id="ARBA00023054"/>
    </source>
</evidence>
<organism evidence="3 4">
    <name type="scientific">Crotalus adamanteus</name>
    <name type="common">Eastern diamondback rattlesnake</name>
    <dbReference type="NCBI Taxonomy" id="8729"/>
    <lineage>
        <taxon>Eukaryota</taxon>
        <taxon>Metazoa</taxon>
        <taxon>Chordata</taxon>
        <taxon>Craniata</taxon>
        <taxon>Vertebrata</taxon>
        <taxon>Euteleostomi</taxon>
        <taxon>Lepidosauria</taxon>
        <taxon>Squamata</taxon>
        <taxon>Bifurcata</taxon>
        <taxon>Unidentata</taxon>
        <taxon>Episquamata</taxon>
        <taxon>Toxicofera</taxon>
        <taxon>Serpentes</taxon>
        <taxon>Colubroidea</taxon>
        <taxon>Viperidae</taxon>
        <taxon>Crotalinae</taxon>
        <taxon>Crotalus</taxon>
    </lineage>
</organism>
<evidence type="ECO:0000313" key="4">
    <source>
        <dbReference type="Proteomes" id="UP001474421"/>
    </source>
</evidence>